<dbReference type="InterPro" id="IPR006531">
    <property type="entry name" value="Gp5/Vgr_OB"/>
</dbReference>
<dbReference type="Gene3D" id="2.40.50.230">
    <property type="entry name" value="Gp5 N-terminal domain"/>
    <property type="match status" value="1"/>
</dbReference>
<proteinExistence type="predicted"/>
<organism evidence="2 3">
    <name type="scientific">Candidatus Accumulibacter meliphilus</name>
    <dbReference type="NCBI Taxonomy" id="2211374"/>
    <lineage>
        <taxon>Bacteria</taxon>
        <taxon>Pseudomonadati</taxon>
        <taxon>Pseudomonadota</taxon>
        <taxon>Betaproteobacteria</taxon>
        <taxon>Candidatus Accumulibacter</taxon>
    </lineage>
</organism>
<comment type="caution">
    <text evidence="2">The sequence shown here is derived from an EMBL/GenBank/DDBJ whole genome shotgun (WGS) entry which is preliminary data.</text>
</comment>
<evidence type="ECO:0000313" key="2">
    <source>
        <dbReference type="EMBL" id="RDE52167.1"/>
    </source>
</evidence>
<dbReference type="AlphaFoldDB" id="A0A369XVG8"/>
<dbReference type="SUPFAM" id="SSF69255">
    <property type="entry name" value="gp5 N-terminal domain-like"/>
    <property type="match status" value="1"/>
</dbReference>
<evidence type="ECO:0000259" key="1">
    <source>
        <dbReference type="Pfam" id="PF04717"/>
    </source>
</evidence>
<dbReference type="InterPro" id="IPR037026">
    <property type="entry name" value="Vgr_OB-fold_dom_sf"/>
</dbReference>
<feature type="domain" description="Gp5/Type VI secretion system Vgr protein OB-fold" evidence="1">
    <location>
        <begin position="59"/>
        <end position="96"/>
    </location>
</feature>
<dbReference type="Proteomes" id="UP000253831">
    <property type="component" value="Unassembled WGS sequence"/>
</dbReference>
<protein>
    <recommendedName>
        <fullName evidence="1">Gp5/Type VI secretion system Vgr protein OB-fold domain-containing protein</fullName>
    </recommendedName>
</protein>
<sequence>MNDPIAIIRAVVRDELRALRLGDLAVVTSVFPHADESDTYNHYCNVKLREGDLELRKVPIATPHVGMVSTPAVGDLVLLSYVGGDANRAVVVGRLYSDQARPPLHDENEWQVEAPLHGKTSLAIDKQGALVLTSGTTVLTMHQDDNIEIAGETDLNITVKGKVKLTCVDCEIAADGKFPLGGVITEETHKCYFTGAPLVGFKAVKVGRPKTDEPKG</sequence>
<gene>
    <name evidence="2" type="ORF">DVS81_02755</name>
</gene>
<reference evidence="2 3" key="1">
    <citation type="submission" date="2018-05" db="EMBL/GenBank/DDBJ databases">
        <title>Integrated omic analyses show evidence that a Ca. Accumulibacter phosphatis strain performs denitrification under micro-aerobic conditions.</title>
        <authorList>
            <person name="Camejo P.Y."/>
            <person name="Katherine M.D."/>
            <person name="Daniel N.R."/>
        </authorList>
    </citation>
    <scope>NUCLEOTIDE SEQUENCE [LARGE SCALE GENOMIC DNA]</scope>
    <source>
        <strain evidence="2">UW-LDO-IC</strain>
    </source>
</reference>
<name>A0A369XVG8_9PROT</name>
<accession>A0A369XVG8</accession>
<evidence type="ECO:0000313" key="3">
    <source>
        <dbReference type="Proteomes" id="UP000253831"/>
    </source>
</evidence>
<dbReference type="Pfam" id="PF04717">
    <property type="entry name" value="Phage_base_V"/>
    <property type="match status" value="1"/>
</dbReference>
<dbReference type="EMBL" id="QPGA01000002">
    <property type="protein sequence ID" value="RDE52167.1"/>
    <property type="molecule type" value="Genomic_DNA"/>
</dbReference>